<accession>A0ABR5YFP0</accession>
<feature type="transmembrane region" description="Helical" evidence="1">
    <location>
        <begin position="12"/>
        <end position="32"/>
    </location>
</feature>
<dbReference type="RefSeq" id="WP_066686710.1">
    <property type="nucleotide sequence ID" value="NZ_CP117025.1"/>
</dbReference>
<gene>
    <name evidence="2" type="ORF">AVT10_00140</name>
</gene>
<sequence length="77" mass="8760">MKSSPGSLKRRSIKIALFAASFALFTLLFFIADWGLPLIGLPRYLAPATGGITALLARPWFKWFDEKWPKQNLEYSQ</sequence>
<keyword evidence="1" id="KW-0472">Membrane</keyword>
<feature type="transmembrane region" description="Helical" evidence="1">
    <location>
        <begin position="44"/>
        <end position="61"/>
    </location>
</feature>
<keyword evidence="3" id="KW-1185">Reference proteome</keyword>
<evidence type="ECO:0000256" key="1">
    <source>
        <dbReference type="SAM" id="Phobius"/>
    </source>
</evidence>
<keyword evidence="1" id="KW-0812">Transmembrane</keyword>
<comment type="caution">
    <text evidence="2">The sequence shown here is derived from an EMBL/GenBank/DDBJ whole genome shotgun (WGS) entry which is preliminary data.</text>
</comment>
<evidence type="ECO:0000313" key="2">
    <source>
        <dbReference type="EMBL" id="KZE18511.1"/>
    </source>
</evidence>
<proteinExistence type="predicted"/>
<dbReference type="Proteomes" id="UP000076609">
    <property type="component" value="Unassembled WGS sequence"/>
</dbReference>
<name>A0ABR5YFP0_9SPHN</name>
<reference evidence="3" key="1">
    <citation type="submission" date="2016-01" db="EMBL/GenBank/DDBJ databases">
        <title>Draft genome of Chromobacterium sp. F49.</title>
        <authorList>
            <person name="Hong K.W."/>
        </authorList>
    </citation>
    <scope>NUCLEOTIDE SEQUENCE [LARGE SCALE GENOMIC DNA]</scope>
    <source>
        <strain evidence="3">CN3</strain>
    </source>
</reference>
<keyword evidence="1" id="KW-1133">Transmembrane helix</keyword>
<dbReference type="EMBL" id="LQQO01000001">
    <property type="protein sequence ID" value="KZE18511.1"/>
    <property type="molecule type" value="Genomic_DNA"/>
</dbReference>
<protein>
    <submittedName>
        <fullName evidence="2">Uncharacterized protein</fullName>
    </submittedName>
</protein>
<organism evidence="2 3">
    <name type="scientific">Sphingomonas hankookensis</name>
    <dbReference type="NCBI Taxonomy" id="563996"/>
    <lineage>
        <taxon>Bacteria</taxon>
        <taxon>Pseudomonadati</taxon>
        <taxon>Pseudomonadota</taxon>
        <taxon>Alphaproteobacteria</taxon>
        <taxon>Sphingomonadales</taxon>
        <taxon>Sphingomonadaceae</taxon>
        <taxon>Sphingomonas</taxon>
    </lineage>
</organism>
<evidence type="ECO:0000313" key="3">
    <source>
        <dbReference type="Proteomes" id="UP000076609"/>
    </source>
</evidence>